<feature type="repeat" description="PPR" evidence="11">
    <location>
        <begin position="565"/>
        <end position="599"/>
    </location>
</feature>
<evidence type="ECO:0000313" key="15">
    <source>
        <dbReference type="Proteomes" id="UP000215289"/>
    </source>
</evidence>
<dbReference type="GO" id="GO:0097525">
    <property type="term" value="C:spliceosomal snRNP complex"/>
    <property type="evidence" value="ECO:0007669"/>
    <property type="project" value="UniProtKB-ARBA"/>
</dbReference>
<gene>
    <name evidence="14" type="ORF">CFD26_105161</name>
</gene>
<keyword evidence="7" id="KW-0508">mRNA splicing</keyword>
<keyword evidence="3" id="KW-0507">mRNA processing</keyword>
<comment type="subunit">
    <text evidence="10">Component of the heptameric LSM1-LSM7 complex, which consists of LSM1, LSM2, LSM3, LSM4, LSM5, LSM6 and LSM7. Component of the heptameric LSM2-LSM8 complex, which consists of LSM2, LSM3, LSM4, LSM5, LSM6, LSM7 and LSM8. The LSm subunits form a seven-membered ring structure with a doughnut shape.</text>
</comment>
<evidence type="ECO:0000259" key="13">
    <source>
        <dbReference type="PROSITE" id="PS52002"/>
    </source>
</evidence>
<evidence type="ECO:0000313" key="14">
    <source>
        <dbReference type="EMBL" id="RLL98597.1"/>
    </source>
</evidence>
<dbReference type="STRING" id="1245748.A0A421D9E9"/>
<dbReference type="CDD" id="cd01723">
    <property type="entry name" value="LSm4"/>
    <property type="match status" value="1"/>
</dbReference>
<feature type="compositionally biased region" description="Basic and acidic residues" evidence="12">
    <location>
        <begin position="661"/>
        <end position="688"/>
    </location>
</feature>
<dbReference type="Gene3D" id="2.30.30.100">
    <property type="match status" value="1"/>
</dbReference>
<sequence length="731" mass="83312">MLPLGLLTAAQGHPMLVELKNGETLNGHLANCDNWMNLILKEVVQTSPEGDRFFRLPEVYVRGNNIKYLRIPEEIVEMVKEQQQNQPQNRNRGGREGRGDRGRASEEPKAQKHTENQGNDIVGSSIAHQSSQQSQLNSERQEHISAPRSPSIALPPSPGVPKNLEERSTPELENRLQELATGSPKILSASQILRILIRDRHVRPEVRHYRALILANSDAERGSPEVVRQLLSEMEKNGIPADSGTLHAALQVLAVHPDYLLRQEILRTLRDRWLPLSPAGWHYVVAGLLRENQFELALDHIAHMERKEITVEDWLHSLLIYNLCDIQDFDEVLQQMRKRTSQGHDMTTELWLYVLDVAVAASHLETIRYIWTQMVQLGYLHPSKVLCRDTLTVAAEKGDTKLASLVIRFLSESDVPLILQDYEKTVEAHVKSGKLSSAFEILCKMHKAGIKLEHTSTRAIFNYMVQTRTSPRQAWAILKKLKSLKYPIPMECAHVVIELCDYESFRDPFAVDEGISLYQELYTLCPGKADVSVYNTLIGMARRAKNIQAGMFAVKEMSSLGVIPNHKTFEHLIMMCLDAGNFESAYRYYQDLVARGFRPDAYTRRQIRGACSESSDQYAIQLRDHPQMQDDAADHTIESNEAASDQPISIRKIGSETPPRYADRSERRMREPPMRVLLSKEARRAASKERRKRKRRHLAIARAQEEDDWMNYEPGGLVPEDQLKPDETQSS</sequence>
<dbReference type="InterPro" id="IPR011990">
    <property type="entry name" value="TPR-like_helical_dom_sf"/>
</dbReference>
<reference evidence="14 15" key="1">
    <citation type="submission" date="2018-08" db="EMBL/GenBank/DDBJ databases">
        <title>Draft genome sequences of two Aspergillus turcosus clinical strains isolated from bronchoalveolar lavage fluid: one azole-susceptible and the other azole-resistant.</title>
        <authorList>
            <person name="Parent-Michaud M."/>
            <person name="Dufresne P.J."/>
            <person name="Fournier E."/>
            <person name="Martineau C."/>
            <person name="Moreira S."/>
            <person name="Perkins V."/>
            <person name="De Repentigny L."/>
            <person name="Dufresne S.F."/>
        </authorList>
    </citation>
    <scope>NUCLEOTIDE SEQUENCE [LARGE SCALE GENOMIC DNA]</scope>
    <source>
        <strain evidence="14">HMR AF 1038</strain>
    </source>
</reference>
<dbReference type="FunFam" id="1.25.40.10:FF:001768">
    <property type="entry name" value="Pentatricopeptide repeat protein"/>
    <property type="match status" value="1"/>
</dbReference>
<keyword evidence="15" id="KW-1185">Reference proteome</keyword>
<evidence type="ECO:0000256" key="4">
    <source>
        <dbReference type="ARBA" id="ARBA00022728"/>
    </source>
</evidence>
<feature type="repeat" description="PPR" evidence="11">
    <location>
        <begin position="530"/>
        <end position="564"/>
    </location>
</feature>
<dbReference type="InterPro" id="IPR034101">
    <property type="entry name" value="Lsm4"/>
</dbReference>
<dbReference type="SMART" id="SM00651">
    <property type="entry name" value="Sm"/>
    <property type="match status" value="1"/>
</dbReference>
<dbReference type="GO" id="GO:0000398">
    <property type="term" value="P:mRNA splicing, via spliceosome"/>
    <property type="evidence" value="ECO:0007669"/>
    <property type="project" value="InterPro"/>
</dbReference>
<dbReference type="InterPro" id="IPR001163">
    <property type="entry name" value="Sm_dom_euk/arc"/>
</dbReference>
<evidence type="ECO:0000256" key="8">
    <source>
        <dbReference type="ARBA" id="ARBA00023242"/>
    </source>
</evidence>
<comment type="caution">
    <text evidence="14">The sequence shown here is derived from an EMBL/GenBank/DDBJ whole genome shotgun (WGS) entry which is preliminary data.</text>
</comment>
<dbReference type="Proteomes" id="UP000215289">
    <property type="component" value="Unassembled WGS sequence"/>
</dbReference>
<evidence type="ECO:0000256" key="11">
    <source>
        <dbReference type="PROSITE-ProRule" id="PRU00708"/>
    </source>
</evidence>
<dbReference type="AlphaFoldDB" id="A0A421D9E9"/>
<evidence type="ECO:0000256" key="10">
    <source>
        <dbReference type="ARBA" id="ARBA00025892"/>
    </source>
</evidence>
<proteinExistence type="inferred from homology"/>
<dbReference type="InterPro" id="IPR010920">
    <property type="entry name" value="LSM_dom_sf"/>
</dbReference>
<dbReference type="OrthoDB" id="747253at2759"/>
<dbReference type="InterPro" id="IPR047575">
    <property type="entry name" value="Sm"/>
</dbReference>
<dbReference type="Pfam" id="PF01423">
    <property type="entry name" value="LSM"/>
    <property type="match status" value="1"/>
</dbReference>
<evidence type="ECO:0000256" key="12">
    <source>
        <dbReference type="SAM" id="MobiDB-lite"/>
    </source>
</evidence>
<name>A0A421D9E9_9EURO</name>
<evidence type="ECO:0000256" key="1">
    <source>
        <dbReference type="ARBA" id="ARBA00004123"/>
    </source>
</evidence>
<dbReference type="InterPro" id="IPR057027">
    <property type="entry name" value="TPR_mt"/>
</dbReference>
<feature type="region of interest" description="Disordered" evidence="12">
    <location>
        <begin position="639"/>
        <end position="731"/>
    </location>
</feature>
<evidence type="ECO:0000256" key="3">
    <source>
        <dbReference type="ARBA" id="ARBA00022664"/>
    </source>
</evidence>
<dbReference type="GO" id="GO:0005681">
    <property type="term" value="C:spliceosomal complex"/>
    <property type="evidence" value="ECO:0007669"/>
    <property type="project" value="UniProtKB-KW"/>
</dbReference>
<dbReference type="Pfam" id="PF23276">
    <property type="entry name" value="TPR_24"/>
    <property type="match status" value="1"/>
</dbReference>
<keyword evidence="4" id="KW-0747">Spliceosome</keyword>
<feature type="compositionally biased region" description="Basic and acidic residues" evidence="12">
    <location>
        <begin position="721"/>
        <end position="731"/>
    </location>
</feature>
<comment type="subcellular location">
    <subcellularLocation>
        <location evidence="1">Nucleus</location>
    </subcellularLocation>
</comment>
<accession>A0A421D9E9</accession>
<dbReference type="InterPro" id="IPR027141">
    <property type="entry name" value="LSm4/Sm_D1/D3"/>
</dbReference>
<dbReference type="SUPFAM" id="SSF50182">
    <property type="entry name" value="Sm-like ribonucleoproteins"/>
    <property type="match status" value="1"/>
</dbReference>
<dbReference type="GO" id="GO:0003723">
    <property type="term" value="F:RNA binding"/>
    <property type="evidence" value="ECO:0007669"/>
    <property type="project" value="UniProtKB-KW"/>
</dbReference>
<evidence type="ECO:0000256" key="9">
    <source>
        <dbReference type="ARBA" id="ARBA00023274"/>
    </source>
</evidence>
<feature type="compositionally biased region" description="Low complexity" evidence="12">
    <location>
        <begin position="82"/>
        <end position="91"/>
    </location>
</feature>
<evidence type="ECO:0000256" key="5">
    <source>
        <dbReference type="ARBA" id="ARBA00022737"/>
    </source>
</evidence>
<dbReference type="PANTHER" id="PTHR23338">
    <property type="entry name" value="SMALL NUCLEAR RIBONUCLEOPROTEIN SM"/>
    <property type="match status" value="1"/>
</dbReference>
<comment type="similarity">
    <text evidence="2">Belongs to the snRNP Sm proteins family.</text>
</comment>
<keyword evidence="5" id="KW-0677">Repeat</keyword>
<evidence type="ECO:0000256" key="7">
    <source>
        <dbReference type="ARBA" id="ARBA00023187"/>
    </source>
</evidence>
<evidence type="ECO:0000256" key="2">
    <source>
        <dbReference type="ARBA" id="ARBA00006850"/>
    </source>
</evidence>
<dbReference type="Gene3D" id="1.25.40.10">
    <property type="entry name" value="Tetratricopeptide repeat domain"/>
    <property type="match status" value="3"/>
</dbReference>
<feature type="compositionally biased region" description="Basic residues" evidence="12">
    <location>
        <begin position="689"/>
        <end position="699"/>
    </location>
</feature>
<keyword evidence="9" id="KW-0687">Ribonucleoprotein</keyword>
<organism evidence="14 15">
    <name type="scientific">Aspergillus turcosus</name>
    <dbReference type="NCBI Taxonomy" id="1245748"/>
    <lineage>
        <taxon>Eukaryota</taxon>
        <taxon>Fungi</taxon>
        <taxon>Dikarya</taxon>
        <taxon>Ascomycota</taxon>
        <taxon>Pezizomycotina</taxon>
        <taxon>Eurotiomycetes</taxon>
        <taxon>Eurotiomycetidae</taxon>
        <taxon>Eurotiales</taxon>
        <taxon>Aspergillaceae</taxon>
        <taxon>Aspergillus</taxon>
        <taxon>Aspergillus subgen. Fumigati</taxon>
    </lineage>
</organism>
<evidence type="ECO:0000256" key="6">
    <source>
        <dbReference type="ARBA" id="ARBA00022884"/>
    </source>
</evidence>
<dbReference type="Pfam" id="PF13812">
    <property type="entry name" value="PPR_3"/>
    <property type="match status" value="1"/>
</dbReference>
<dbReference type="PROSITE" id="PS51375">
    <property type="entry name" value="PPR"/>
    <property type="match status" value="2"/>
</dbReference>
<keyword evidence="6" id="KW-0694">RNA-binding</keyword>
<feature type="region of interest" description="Disordered" evidence="12">
    <location>
        <begin position="80"/>
        <end position="170"/>
    </location>
</feature>
<protein>
    <recommendedName>
        <fullName evidence="13">Sm domain-containing protein</fullName>
    </recommendedName>
</protein>
<feature type="compositionally biased region" description="Basic and acidic residues" evidence="12">
    <location>
        <begin position="93"/>
        <end position="115"/>
    </location>
</feature>
<dbReference type="PROSITE" id="PS52002">
    <property type="entry name" value="SM"/>
    <property type="match status" value="1"/>
</dbReference>
<dbReference type="FunFam" id="2.30.30.100:FF:000024">
    <property type="entry name" value="U6 snRNA-associated Sm-like protein LSm4"/>
    <property type="match status" value="1"/>
</dbReference>
<keyword evidence="8" id="KW-0539">Nucleus</keyword>
<dbReference type="EMBL" id="NIDN02000049">
    <property type="protein sequence ID" value="RLL98597.1"/>
    <property type="molecule type" value="Genomic_DNA"/>
</dbReference>
<dbReference type="NCBIfam" id="TIGR00756">
    <property type="entry name" value="PPR"/>
    <property type="match status" value="1"/>
</dbReference>
<dbReference type="GO" id="GO:0000956">
    <property type="term" value="P:nuclear-transcribed mRNA catabolic process"/>
    <property type="evidence" value="ECO:0007669"/>
    <property type="project" value="InterPro"/>
</dbReference>
<dbReference type="InterPro" id="IPR002885">
    <property type="entry name" value="PPR_rpt"/>
</dbReference>
<feature type="domain" description="Sm" evidence="13">
    <location>
        <begin position="2"/>
        <end position="75"/>
    </location>
</feature>